<evidence type="ECO:0000256" key="2">
    <source>
        <dbReference type="ARBA" id="ARBA00022687"/>
    </source>
</evidence>
<evidence type="ECO:0000313" key="11">
    <source>
        <dbReference type="EMBL" id="GAV08431.1"/>
    </source>
</evidence>
<feature type="compositionally biased region" description="Polar residues" evidence="9">
    <location>
        <begin position="71"/>
        <end position="81"/>
    </location>
</feature>
<evidence type="ECO:0000256" key="9">
    <source>
        <dbReference type="SAM" id="MobiDB-lite"/>
    </source>
</evidence>
<evidence type="ECO:0000256" key="1">
    <source>
        <dbReference type="ARBA" id="ARBA00004123"/>
    </source>
</evidence>
<dbReference type="InterPro" id="IPR019787">
    <property type="entry name" value="Znf_PHD-finger"/>
</dbReference>
<dbReference type="InterPro" id="IPR019786">
    <property type="entry name" value="Zinc_finger_PHD-type_CS"/>
</dbReference>
<sequence length="262" mass="28716">MDHQAQMAAMHGQHNMVMQMGGPHGHGQMMHMPPEMVGMPGQAAMMPSMPDQNNAKTSTTTTKKRKKSTRAQSNAASTTVQQVSHMNATMGMMDGSGMSMNGNPMMVSNPSTAIVAQNPFEDFSPSPYPTPAQMSPYGQMGQMNGMSAQMQMRPQMMHGQMMQRMPQHMAMMHGDVTGKKRLTLNVQNPNTPPVVFCGGCNKEVHESEPAVLCESGCNFWYHRLCSGLSDLAYPIIATDPYSEWCCDKCAQRGDIPVVKVRP</sequence>
<dbReference type="OrthoDB" id="270215at2759"/>
<organism evidence="11 12">
    <name type="scientific">Ramazzottius varieornatus</name>
    <name type="common">Water bear</name>
    <name type="synonym">Tardigrade</name>
    <dbReference type="NCBI Taxonomy" id="947166"/>
    <lineage>
        <taxon>Eukaryota</taxon>
        <taxon>Metazoa</taxon>
        <taxon>Ecdysozoa</taxon>
        <taxon>Tardigrada</taxon>
        <taxon>Eutardigrada</taxon>
        <taxon>Parachela</taxon>
        <taxon>Hypsibioidea</taxon>
        <taxon>Ramazzottiidae</taxon>
        <taxon>Ramazzottius</taxon>
    </lineage>
</organism>
<dbReference type="InterPro" id="IPR013083">
    <property type="entry name" value="Znf_RING/FYVE/PHD"/>
</dbReference>
<accession>A0A1D1W4Q9</accession>
<evidence type="ECO:0000256" key="7">
    <source>
        <dbReference type="ARBA" id="ARBA00037400"/>
    </source>
</evidence>
<dbReference type="PANTHER" id="PTHR23194:SF16">
    <property type="entry name" value="PROTEIN PYGOPUS"/>
    <property type="match status" value="1"/>
</dbReference>
<dbReference type="GO" id="GO:0008270">
    <property type="term" value="F:zinc ion binding"/>
    <property type="evidence" value="ECO:0007669"/>
    <property type="project" value="UniProtKB-KW"/>
</dbReference>
<dbReference type="EMBL" id="BDGG01000017">
    <property type="protein sequence ID" value="GAV08431.1"/>
    <property type="molecule type" value="Genomic_DNA"/>
</dbReference>
<evidence type="ECO:0000313" key="12">
    <source>
        <dbReference type="Proteomes" id="UP000186922"/>
    </source>
</evidence>
<dbReference type="SMART" id="SM00249">
    <property type="entry name" value="PHD"/>
    <property type="match status" value="1"/>
</dbReference>
<keyword evidence="5" id="KW-0862">Zinc</keyword>
<dbReference type="PANTHER" id="PTHR23194">
    <property type="entry name" value="PYGOPUS"/>
    <property type="match status" value="1"/>
</dbReference>
<keyword evidence="2" id="KW-0879">Wnt signaling pathway</keyword>
<feature type="domain" description="PHD-type" evidence="10">
    <location>
        <begin position="194"/>
        <end position="252"/>
    </location>
</feature>
<dbReference type="GO" id="GO:0005634">
    <property type="term" value="C:nucleus"/>
    <property type="evidence" value="ECO:0007669"/>
    <property type="project" value="UniProtKB-SubCell"/>
</dbReference>
<dbReference type="AlphaFoldDB" id="A0A1D1W4Q9"/>
<dbReference type="STRING" id="947166.A0A1D1W4Q9"/>
<dbReference type="InterPro" id="IPR052475">
    <property type="entry name" value="Wnt_Signal_Transd_Protein"/>
</dbReference>
<evidence type="ECO:0000256" key="8">
    <source>
        <dbReference type="PROSITE-ProRule" id="PRU00146"/>
    </source>
</evidence>
<comment type="subcellular location">
    <subcellularLocation>
        <location evidence="1">Nucleus</location>
    </subcellularLocation>
</comment>
<dbReference type="PROSITE" id="PS50016">
    <property type="entry name" value="ZF_PHD_2"/>
    <property type="match status" value="1"/>
</dbReference>
<dbReference type="InterPro" id="IPR001965">
    <property type="entry name" value="Znf_PHD"/>
</dbReference>
<evidence type="ECO:0000256" key="3">
    <source>
        <dbReference type="ARBA" id="ARBA00022723"/>
    </source>
</evidence>
<evidence type="ECO:0000256" key="6">
    <source>
        <dbReference type="ARBA" id="ARBA00023242"/>
    </source>
</evidence>
<protein>
    <recommendedName>
        <fullName evidence="10">PHD-type domain-containing protein</fullName>
    </recommendedName>
</protein>
<keyword evidence="12" id="KW-1185">Reference proteome</keyword>
<proteinExistence type="predicted"/>
<keyword evidence="4 8" id="KW-0863">Zinc-finger</keyword>
<dbReference type="InterPro" id="IPR011011">
    <property type="entry name" value="Znf_FYVE_PHD"/>
</dbReference>
<evidence type="ECO:0000256" key="4">
    <source>
        <dbReference type="ARBA" id="ARBA00022771"/>
    </source>
</evidence>
<evidence type="ECO:0000256" key="5">
    <source>
        <dbReference type="ARBA" id="ARBA00022833"/>
    </source>
</evidence>
<dbReference type="GO" id="GO:0016055">
    <property type="term" value="P:Wnt signaling pathway"/>
    <property type="evidence" value="ECO:0007669"/>
    <property type="project" value="UniProtKB-KW"/>
</dbReference>
<keyword evidence="6" id="KW-0539">Nucleus</keyword>
<dbReference type="Gene3D" id="3.30.40.10">
    <property type="entry name" value="Zinc/RING finger domain, C3HC4 (zinc finger)"/>
    <property type="match status" value="1"/>
</dbReference>
<dbReference type="PROSITE" id="PS01359">
    <property type="entry name" value="ZF_PHD_1"/>
    <property type="match status" value="1"/>
</dbReference>
<gene>
    <name evidence="11" type="primary">RvY_18120-1</name>
    <name evidence="11" type="synonym">RvY_18120.1</name>
    <name evidence="11" type="ORF">RvY_18120</name>
</gene>
<reference evidence="11 12" key="1">
    <citation type="journal article" date="2016" name="Nat. Commun.">
        <title>Extremotolerant tardigrade genome and improved radiotolerance of human cultured cells by tardigrade-unique protein.</title>
        <authorList>
            <person name="Hashimoto T."/>
            <person name="Horikawa D.D."/>
            <person name="Saito Y."/>
            <person name="Kuwahara H."/>
            <person name="Kozuka-Hata H."/>
            <person name="Shin-I T."/>
            <person name="Minakuchi Y."/>
            <person name="Ohishi K."/>
            <person name="Motoyama A."/>
            <person name="Aizu T."/>
            <person name="Enomoto A."/>
            <person name="Kondo K."/>
            <person name="Tanaka S."/>
            <person name="Hara Y."/>
            <person name="Koshikawa S."/>
            <person name="Sagara H."/>
            <person name="Miura T."/>
            <person name="Yokobori S."/>
            <person name="Miyagawa K."/>
            <person name="Suzuki Y."/>
            <person name="Kubo T."/>
            <person name="Oyama M."/>
            <person name="Kohara Y."/>
            <person name="Fujiyama A."/>
            <person name="Arakawa K."/>
            <person name="Katayama T."/>
            <person name="Toyoda A."/>
            <person name="Kunieda T."/>
        </authorList>
    </citation>
    <scope>NUCLEOTIDE SEQUENCE [LARGE SCALE GENOMIC DNA]</scope>
    <source>
        <strain evidence="11 12">YOKOZUNA-1</strain>
    </source>
</reference>
<name>A0A1D1W4Q9_RAMVA</name>
<dbReference type="Proteomes" id="UP000186922">
    <property type="component" value="Unassembled WGS sequence"/>
</dbReference>
<feature type="region of interest" description="Disordered" evidence="9">
    <location>
        <begin position="47"/>
        <end position="81"/>
    </location>
</feature>
<evidence type="ECO:0000259" key="10">
    <source>
        <dbReference type="PROSITE" id="PS50016"/>
    </source>
</evidence>
<dbReference type="FunFam" id="3.30.40.10:FF:000107">
    <property type="entry name" value="pygopus homolog 1"/>
    <property type="match status" value="1"/>
</dbReference>
<comment type="function">
    <text evidence="7">Involved in signal transduction through the Wnt pathway.</text>
</comment>
<comment type="caution">
    <text evidence="11">The sequence shown here is derived from an EMBL/GenBank/DDBJ whole genome shotgun (WGS) entry which is preliminary data.</text>
</comment>
<dbReference type="SUPFAM" id="SSF57903">
    <property type="entry name" value="FYVE/PHD zinc finger"/>
    <property type="match status" value="1"/>
</dbReference>
<keyword evidence="3" id="KW-0479">Metal-binding</keyword>